<keyword evidence="5" id="KW-1185">Reference proteome</keyword>
<protein>
    <submittedName>
        <fullName evidence="4">PH domain-like protein</fullName>
    </submittedName>
</protein>
<dbReference type="GO" id="GO:0005802">
    <property type="term" value="C:trans-Golgi network"/>
    <property type="evidence" value="ECO:0007669"/>
    <property type="project" value="TreeGrafter"/>
</dbReference>
<dbReference type="Proteomes" id="UP000439903">
    <property type="component" value="Unassembled WGS sequence"/>
</dbReference>
<proteinExistence type="predicted"/>
<dbReference type="PROSITE" id="PS50003">
    <property type="entry name" value="PH_DOMAIN"/>
    <property type="match status" value="1"/>
</dbReference>
<dbReference type="PANTHER" id="PTHR22902:SF27">
    <property type="entry name" value="PLECKSTRIN HOMOLOGY DOMAIN-CONTAINING FAMILY A MEMBER 3"/>
    <property type="match status" value="1"/>
</dbReference>
<dbReference type="OrthoDB" id="2157866at2759"/>
<dbReference type="SMART" id="SM00233">
    <property type="entry name" value="PH"/>
    <property type="match status" value="1"/>
</dbReference>
<evidence type="ECO:0000313" key="5">
    <source>
        <dbReference type="Proteomes" id="UP000439903"/>
    </source>
</evidence>
<name>A0A8H4EW23_GIGMA</name>
<keyword evidence="1" id="KW-0597">Phosphoprotein</keyword>
<sequence length="216" mass="25339">MNGGEPAKYEETVEIPKPISKISHLDRRITNVAKTKFEKAKGDETQKDAITDGEDKKERMQKKRNEEKHDSDVVQDKFEIILNEVRKEYPDAAIQGKFHKESQIFKRYEERYFVFHNGTLYYFKDSKTKKQIKIDKTCKVRKSGNKRFEIETPMRIYKFQASTDDDQSEWCKVVQEYIDYLPEIFLDKKDELPEVPNGTDPEGIQEAVDQAADASK</sequence>
<dbReference type="InterPro" id="IPR001849">
    <property type="entry name" value="PH_domain"/>
</dbReference>
<feature type="region of interest" description="Disordered" evidence="2">
    <location>
        <begin position="35"/>
        <end position="71"/>
    </location>
</feature>
<feature type="domain" description="PH" evidence="3">
    <location>
        <begin position="91"/>
        <end position="179"/>
    </location>
</feature>
<evidence type="ECO:0000313" key="4">
    <source>
        <dbReference type="EMBL" id="KAF0561853.1"/>
    </source>
</evidence>
<dbReference type="SUPFAM" id="SSF50729">
    <property type="entry name" value="PH domain-like"/>
    <property type="match status" value="1"/>
</dbReference>
<evidence type="ECO:0000259" key="3">
    <source>
        <dbReference type="PROSITE" id="PS50003"/>
    </source>
</evidence>
<dbReference type="EMBL" id="WTPW01000005">
    <property type="protein sequence ID" value="KAF0561853.1"/>
    <property type="molecule type" value="Genomic_DNA"/>
</dbReference>
<gene>
    <name evidence="4" type="ORF">F8M41_017413</name>
</gene>
<dbReference type="GO" id="GO:0042147">
    <property type="term" value="P:retrograde transport, endosome to Golgi"/>
    <property type="evidence" value="ECO:0007669"/>
    <property type="project" value="TreeGrafter"/>
</dbReference>
<organism evidence="4 5">
    <name type="scientific">Gigaspora margarita</name>
    <dbReference type="NCBI Taxonomy" id="4874"/>
    <lineage>
        <taxon>Eukaryota</taxon>
        <taxon>Fungi</taxon>
        <taxon>Fungi incertae sedis</taxon>
        <taxon>Mucoromycota</taxon>
        <taxon>Glomeromycotina</taxon>
        <taxon>Glomeromycetes</taxon>
        <taxon>Diversisporales</taxon>
        <taxon>Gigasporaceae</taxon>
        <taxon>Gigaspora</taxon>
    </lineage>
</organism>
<comment type="caution">
    <text evidence="4">The sequence shown here is derived from an EMBL/GenBank/DDBJ whole genome shotgun (WGS) entry which is preliminary data.</text>
</comment>
<dbReference type="GO" id="GO:0005769">
    <property type="term" value="C:early endosome"/>
    <property type="evidence" value="ECO:0007669"/>
    <property type="project" value="TreeGrafter"/>
</dbReference>
<evidence type="ECO:0000256" key="2">
    <source>
        <dbReference type="SAM" id="MobiDB-lite"/>
    </source>
</evidence>
<dbReference type="GO" id="GO:0001881">
    <property type="term" value="P:receptor recycling"/>
    <property type="evidence" value="ECO:0007669"/>
    <property type="project" value="TreeGrafter"/>
</dbReference>
<evidence type="ECO:0000256" key="1">
    <source>
        <dbReference type="ARBA" id="ARBA00022553"/>
    </source>
</evidence>
<reference evidence="4 5" key="1">
    <citation type="journal article" date="2019" name="Environ. Microbiol.">
        <title>At the nexus of three kingdoms: the genome of the mycorrhizal fungus Gigaspora margarita provides insights into plant, endobacterial and fungal interactions.</title>
        <authorList>
            <person name="Venice F."/>
            <person name="Ghignone S."/>
            <person name="Salvioli di Fossalunga A."/>
            <person name="Amselem J."/>
            <person name="Novero M."/>
            <person name="Xianan X."/>
            <person name="Sedzielewska Toro K."/>
            <person name="Morin E."/>
            <person name="Lipzen A."/>
            <person name="Grigoriev I.V."/>
            <person name="Henrissat B."/>
            <person name="Martin F.M."/>
            <person name="Bonfante P."/>
        </authorList>
    </citation>
    <scope>NUCLEOTIDE SEQUENCE [LARGE SCALE GENOMIC DNA]</scope>
    <source>
        <strain evidence="4 5">BEG34</strain>
    </source>
</reference>
<dbReference type="Gene3D" id="2.30.29.30">
    <property type="entry name" value="Pleckstrin-homology domain (PH domain)/Phosphotyrosine-binding domain (PTB)"/>
    <property type="match status" value="1"/>
</dbReference>
<dbReference type="AlphaFoldDB" id="A0A8H4EW23"/>
<dbReference type="GO" id="GO:0007032">
    <property type="term" value="P:endosome organization"/>
    <property type="evidence" value="ECO:0007669"/>
    <property type="project" value="TreeGrafter"/>
</dbReference>
<dbReference type="InterPro" id="IPR011993">
    <property type="entry name" value="PH-like_dom_sf"/>
</dbReference>
<feature type="region of interest" description="Disordered" evidence="2">
    <location>
        <begin position="191"/>
        <end position="216"/>
    </location>
</feature>
<dbReference type="InterPro" id="IPR045188">
    <property type="entry name" value="Boi1/Boi2-like"/>
</dbReference>
<dbReference type="Pfam" id="PF00169">
    <property type="entry name" value="PH"/>
    <property type="match status" value="1"/>
</dbReference>
<dbReference type="GO" id="GO:0055037">
    <property type="term" value="C:recycling endosome"/>
    <property type="evidence" value="ECO:0007669"/>
    <property type="project" value="TreeGrafter"/>
</dbReference>
<dbReference type="GO" id="GO:0005829">
    <property type="term" value="C:cytosol"/>
    <property type="evidence" value="ECO:0007669"/>
    <property type="project" value="GOC"/>
</dbReference>
<dbReference type="PANTHER" id="PTHR22902">
    <property type="entry name" value="SESQUIPEDALIAN"/>
    <property type="match status" value="1"/>
</dbReference>
<accession>A0A8H4EW23</accession>